<feature type="chain" id="PRO_5012438835" description="Lipoprotein" evidence="1">
    <location>
        <begin position="27"/>
        <end position="144"/>
    </location>
</feature>
<dbReference type="Proteomes" id="UP000192756">
    <property type="component" value="Unassembled WGS sequence"/>
</dbReference>
<evidence type="ECO:0008006" key="4">
    <source>
        <dbReference type="Google" id="ProtNLM"/>
    </source>
</evidence>
<name>A0A1W2BDG5_9SPHI</name>
<evidence type="ECO:0000313" key="2">
    <source>
        <dbReference type="EMBL" id="SMC71063.1"/>
    </source>
</evidence>
<gene>
    <name evidence="2" type="ORF">SAMN04488524_2277</name>
</gene>
<protein>
    <recommendedName>
        <fullName evidence="4">Lipoprotein</fullName>
    </recommendedName>
</protein>
<dbReference type="AlphaFoldDB" id="A0A1W2BDG5"/>
<proteinExistence type="predicted"/>
<evidence type="ECO:0000256" key="1">
    <source>
        <dbReference type="SAM" id="SignalP"/>
    </source>
</evidence>
<sequence>MVKSVVKLFAVLCTLVCLLACSSANNKPLLIGFTADSTAIVFKGIDRAGLLQLKSIKNTDSILYSLISVLETPSEKNPAIQEAPVEGRFKLGNDNLVFIPSRPFVKGRDYLVITHLNTKFGTLKDAISGGLNNRVKPVHQLLSR</sequence>
<dbReference type="OrthoDB" id="794736at2"/>
<feature type="signal peptide" evidence="1">
    <location>
        <begin position="1"/>
        <end position="26"/>
    </location>
</feature>
<dbReference type="EMBL" id="FWXT01000001">
    <property type="protein sequence ID" value="SMC71063.1"/>
    <property type="molecule type" value="Genomic_DNA"/>
</dbReference>
<evidence type="ECO:0000313" key="3">
    <source>
        <dbReference type="Proteomes" id="UP000192756"/>
    </source>
</evidence>
<reference evidence="3" key="1">
    <citation type="submission" date="2017-04" db="EMBL/GenBank/DDBJ databases">
        <authorList>
            <person name="Varghese N."/>
            <person name="Submissions S."/>
        </authorList>
    </citation>
    <scope>NUCLEOTIDE SEQUENCE [LARGE SCALE GENOMIC DNA]</scope>
    <source>
        <strain evidence="3">DSM 12126</strain>
    </source>
</reference>
<keyword evidence="3" id="KW-1185">Reference proteome</keyword>
<dbReference type="RefSeq" id="WP_084238543.1">
    <property type="nucleotide sequence ID" value="NZ_FWXT01000001.1"/>
</dbReference>
<keyword evidence="1" id="KW-0732">Signal</keyword>
<dbReference type="STRING" id="151894.SAMN04488524_2277"/>
<accession>A0A1W2BDG5</accession>
<organism evidence="2 3">
    <name type="scientific">Pedobacter africanus</name>
    <dbReference type="NCBI Taxonomy" id="151894"/>
    <lineage>
        <taxon>Bacteria</taxon>
        <taxon>Pseudomonadati</taxon>
        <taxon>Bacteroidota</taxon>
        <taxon>Sphingobacteriia</taxon>
        <taxon>Sphingobacteriales</taxon>
        <taxon>Sphingobacteriaceae</taxon>
        <taxon>Pedobacter</taxon>
    </lineage>
</organism>